<dbReference type="Proteomes" id="UP000295064">
    <property type="component" value="Unassembled WGS sequence"/>
</dbReference>
<gene>
    <name evidence="5" type="ORF">DFR79_1397</name>
</gene>
<accession>A0A4R6LCI9</accession>
<dbReference type="OrthoDB" id="9788209at2"/>
<comment type="caution">
    <text evidence="5">The sequence shown here is derived from an EMBL/GenBank/DDBJ whole genome shotgun (WGS) entry which is preliminary data.</text>
</comment>
<dbReference type="Pfam" id="PF13377">
    <property type="entry name" value="Peripla_BP_3"/>
    <property type="match status" value="1"/>
</dbReference>
<dbReference type="Gene3D" id="1.10.260.40">
    <property type="entry name" value="lambda repressor-like DNA-binding domains"/>
    <property type="match status" value="1"/>
</dbReference>
<dbReference type="InterPro" id="IPR010982">
    <property type="entry name" value="Lambda_DNA-bd_dom_sf"/>
</dbReference>
<evidence type="ECO:0000256" key="1">
    <source>
        <dbReference type="ARBA" id="ARBA00023015"/>
    </source>
</evidence>
<dbReference type="InterPro" id="IPR046335">
    <property type="entry name" value="LacI/GalR-like_sensor"/>
</dbReference>
<dbReference type="AlphaFoldDB" id="A0A4R6LCI9"/>
<dbReference type="Pfam" id="PF00356">
    <property type="entry name" value="LacI"/>
    <property type="match status" value="1"/>
</dbReference>
<evidence type="ECO:0000313" key="6">
    <source>
        <dbReference type="Proteomes" id="UP000295064"/>
    </source>
</evidence>
<dbReference type="PANTHER" id="PTHR30146">
    <property type="entry name" value="LACI-RELATED TRANSCRIPTIONAL REPRESSOR"/>
    <property type="match status" value="1"/>
</dbReference>
<evidence type="ECO:0000259" key="4">
    <source>
        <dbReference type="PROSITE" id="PS50932"/>
    </source>
</evidence>
<dbReference type="InterPro" id="IPR000843">
    <property type="entry name" value="HTH_LacI"/>
</dbReference>
<keyword evidence="2" id="KW-0238">DNA-binding</keyword>
<dbReference type="RefSeq" id="WP_133516273.1">
    <property type="nucleotide sequence ID" value="NZ_SNWX01000039.1"/>
</dbReference>
<dbReference type="SUPFAM" id="SSF53822">
    <property type="entry name" value="Periplasmic binding protein-like I"/>
    <property type="match status" value="1"/>
</dbReference>
<keyword evidence="1" id="KW-0805">Transcription regulation</keyword>
<evidence type="ECO:0000256" key="3">
    <source>
        <dbReference type="ARBA" id="ARBA00023163"/>
    </source>
</evidence>
<evidence type="ECO:0000256" key="2">
    <source>
        <dbReference type="ARBA" id="ARBA00023125"/>
    </source>
</evidence>
<dbReference type="CDD" id="cd01392">
    <property type="entry name" value="HTH_LacI"/>
    <property type="match status" value="1"/>
</dbReference>
<sequence>MPTLKDVAKKAEVAPSTVSRVINDSPRISDETKEKVRKIMDEIGYHPNINARNLVKQRSHNLGLVIPYSTEEAFADPFYSEILRGIGVLAHSKGFNLLLLTSNGEEEEKKTVLNAVRGKQIDGVLLLRAKKEDQLIEELTKLEFPFVIVGRPEERDKYYWVNNDNIAASERVVDFLIKNGHRNIAMIVGDENYIMNQDRLQGYKNSFQKNNIKINDDLIVQSEKIDYQSIYMISQKMIKEHPEITAFYGMSDTMAYTIMQAMNDLQLKIPEDISIVGFNNNPVSKLVSPPLTTVDINIYLLGNKATELLIGVINGKIDNYQHTIVPTNIIERDSCKNLN</sequence>
<feature type="domain" description="HTH lacI-type" evidence="4">
    <location>
        <begin position="2"/>
        <end position="56"/>
    </location>
</feature>
<dbReference type="Gene3D" id="3.40.50.2300">
    <property type="match status" value="2"/>
</dbReference>
<keyword evidence="3" id="KW-0804">Transcription</keyword>
<dbReference type="SUPFAM" id="SSF47413">
    <property type="entry name" value="lambda repressor-like DNA-binding domains"/>
    <property type="match status" value="1"/>
</dbReference>
<dbReference type="InterPro" id="IPR028082">
    <property type="entry name" value="Peripla_BP_I"/>
</dbReference>
<dbReference type="GO" id="GO:0003700">
    <property type="term" value="F:DNA-binding transcription factor activity"/>
    <property type="evidence" value="ECO:0007669"/>
    <property type="project" value="TreeGrafter"/>
</dbReference>
<dbReference type="EMBL" id="SNWX01000039">
    <property type="protein sequence ID" value="TDO73356.1"/>
    <property type="molecule type" value="Genomic_DNA"/>
</dbReference>
<name>A0A4R6LCI9_9FIRM</name>
<dbReference type="SMART" id="SM00354">
    <property type="entry name" value="HTH_LACI"/>
    <property type="match status" value="1"/>
</dbReference>
<dbReference type="PROSITE" id="PS50932">
    <property type="entry name" value="HTH_LACI_2"/>
    <property type="match status" value="1"/>
</dbReference>
<evidence type="ECO:0000313" key="5">
    <source>
        <dbReference type="EMBL" id="TDO73356.1"/>
    </source>
</evidence>
<dbReference type="PANTHER" id="PTHR30146:SF109">
    <property type="entry name" value="HTH-TYPE TRANSCRIPTIONAL REGULATOR GALS"/>
    <property type="match status" value="1"/>
</dbReference>
<reference evidence="5 6" key="1">
    <citation type="submission" date="2019-03" db="EMBL/GenBank/DDBJ databases">
        <title>Subsurface microbial communities from deep shales in Ohio and West Virginia, USA.</title>
        <authorList>
            <person name="Wrighton K."/>
        </authorList>
    </citation>
    <scope>NUCLEOTIDE SEQUENCE [LARGE SCALE GENOMIC DNA]</scope>
    <source>
        <strain evidence="5 6">MA284_T2</strain>
    </source>
</reference>
<organism evidence="5 6">
    <name type="scientific">Halanaerobium saccharolyticum</name>
    <dbReference type="NCBI Taxonomy" id="43595"/>
    <lineage>
        <taxon>Bacteria</taxon>
        <taxon>Bacillati</taxon>
        <taxon>Bacillota</taxon>
        <taxon>Clostridia</taxon>
        <taxon>Halanaerobiales</taxon>
        <taxon>Halanaerobiaceae</taxon>
        <taxon>Halanaerobium</taxon>
    </lineage>
</organism>
<dbReference type="PRINTS" id="PR00036">
    <property type="entry name" value="HTHLACI"/>
</dbReference>
<dbReference type="CDD" id="cd06294">
    <property type="entry name" value="PBP1_MalR-like"/>
    <property type="match status" value="1"/>
</dbReference>
<protein>
    <submittedName>
        <fullName evidence="5">LacI family transcriptional regulator</fullName>
    </submittedName>
</protein>
<dbReference type="GO" id="GO:0000976">
    <property type="term" value="F:transcription cis-regulatory region binding"/>
    <property type="evidence" value="ECO:0007669"/>
    <property type="project" value="TreeGrafter"/>
</dbReference>
<proteinExistence type="predicted"/>